<dbReference type="SUPFAM" id="SSF50685">
    <property type="entry name" value="Barwin-like endoglucanases"/>
    <property type="match status" value="2"/>
</dbReference>
<dbReference type="InterPro" id="IPR036908">
    <property type="entry name" value="RlpA-like_sf"/>
</dbReference>
<accession>A0A238FJ74</accession>
<feature type="region of interest" description="Disordered" evidence="2">
    <location>
        <begin position="75"/>
        <end position="120"/>
    </location>
</feature>
<dbReference type="STRING" id="269621.A0A238FJ74"/>
<protein>
    <submittedName>
        <fullName evidence="4">BQ2448_6262 protein</fullName>
    </submittedName>
</protein>
<evidence type="ECO:0000313" key="5">
    <source>
        <dbReference type="Proteomes" id="UP000198372"/>
    </source>
</evidence>
<feature type="signal peptide" evidence="3">
    <location>
        <begin position="1"/>
        <end position="20"/>
    </location>
</feature>
<feature type="chain" id="PRO_5012218305" evidence="3">
    <location>
        <begin position="21"/>
        <end position="403"/>
    </location>
</feature>
<dbReference type="Gene3D" id="2.40.40.10">
    <property type="entry name" value="RlpA-like domain"/>
    <property type="match status" value="2"/>
</dbReference>
<feature type="compositionally biased region" description="Low complexity" evidence="2">
    <location>
        <begin position="83"/>
        <end position="120"/>
    </location>
</feature>
<keyword evidence="1 3" id="KW-0732">Signal</keyword>
<dbReference type="Proteomes" id="UP000198372">
    <property type="component" value="Unassembled WGS sequence"/>
</dbReference>
<dbReference type="PANTHER" id="PTHR31836:SF25">
    <property type="entry name" value="RLPA-LIKE PROTEIN DOUBLE-PSI BETA-BARREL DOMAIN-CONTAINING PROTEIN"/>
    <property type="match status" value="1"/>
</dbReference>
<evidence type="ECO:0000313" key="4">
    <source>
        <dbReference type="EMBL" id="SCV73832.1"/>
    </source>
</evidence>
<name>A0A238FJ74_9BASI</name>
<dbReference type="PANTHER" id="PTHR31836">
    <property type="match status" value="1"/>
</dbReference>
<dbReference type="OrthoDB" id="623670at2759"/>
<gene>
    <name evidence="4" type="ORF">BQ2448_6262</name>
</gene>
<reference evidence="5" key="1">
    <citation type="submission" date="2016-09" db="EMBL/GenBank/DDBJ databases">
        <authorList>
            <person name="Jeantristanb JTB J.-T."/>
            <person name="Ricardo R."/>
        </authorList>
    </citation>
    <scope>NUCLEOTIDE SEQUENCE [LARGE SCALE GENOMIC DNA]</scope>
</reference>
<evidence type="ECO:0000256" key="3">
    <source>
        <dbReference type="SAM" id="SignalP"/>
    </source>
</evidence>
<dbReference type="CDD" id="cd22191">
    <property type="entry name" value="DPBB_RlpA_EXP_N-like"/>
    <property type="match status" value="2"/>
</dbReference>
<dbReference type="InterPro" id="IPR051477">
    <property type="entry name" value="Expansin_CellWall"/>
</dbReference>
<organism evidence="4 5">
    <name type="scientific">Microbotryum intermedium</name>
    <dbReference type="NCBI Taxonomy" id="269621"/>
    <lineage>
        <taxon>Eukaryota</taxon>
        <taxon>Fungi</taxon>
        <taxon>Dikarya</taxon>
        <taxon>Basidiomycota</taxon>
        <taxon>Pucciniomycotina</taxon>
        <taxon>Microbotryomycetes</taxon>
        <taxon>Microbotryales</taxon>
        <taxon>Microbotryaceae</taxon>
        <taxon>Microbotryum</taxon>
    </lineage>
</organism>
<evidence type="ECO:0000256" key="1">
    <source>
        <dbReference type="ARBA" id="ARBA00022729"/>
    </source>
</evidence>
<feature type="compositionally biased region" description="Low complexity" evidence="2">
    <location>
        <begin position="263"/>
        <end position="299"/>
    </location>
</feature>
<dbReference type="AlphaFoldDB" id="A0A238FJ74"/>
<dbReference type="EMBL" id="FMSP01000019">
    <property type="protein sequence ID" value="SCV73832.1"/>
    <property type="molecule type" value="Genomic_DNA"/>
</dbReference>
<proteinExistence type="predicted"/>
<feature type="region of interest" description="Disordered" evidence="2">
    <location>
        <begin position="262"/>
        <end position="299"/>
    </location>
</feature>
<keyword evidence="5" id="KW-1185">Reference proteome</keyword>
<evidence type="ECO:0000256" key="2">
    <source>
        <dbReference type="SAM" id="MobiDB-lite"/>
    </source>
</evidence>
<sequence length="403" mass="42354">MLVLNLIAPLLVLVTPLASGMPHSLTSLEPQLDEVAGNWKAEYMGAHAAPTGGVICACNSTEAEFDLLEERAVPNPKAPNFEKTGTTTTKPTTTAKTTTAKTTARTTAKKTTTGGKTVAPEASTTSTVSLTTTSASKTTTFVTTTTTAEPSVHTGQATFFYQDSAGACGNWNADSVPLVALKASLYGDTGKVSKYCGRYVHITNTANGKSVVAIVADACPGCATYYSLDLSTGAFDQIGDEITGVLPISWYFLPIGYSPSSQSATTKSMAPTTAKAKTTTTSTRSSSTLSVSPSTTSTPTRYTGQGTFFFQNGNAGACWVYNKESTPLVALDYRLYGNMNTKSQYCGKYLNITNTANGKSVVAIVADACPTCASKYSLDLSTGAYDQIGDRDTGILPLSWYWL</sequence>